<evidence type="ECO:0000256" key="14">
    <source>
        <dbReference type="ARBA" id="ARBA00031222"/>
    </source>
</evidence>
<feature type="region of interest" description="Disordered" evidence="16">
    <location>
        <begin position="79"/>
        <end position="102"/>
    </location>
</feature>
<evidence type="ECO:0000256" key="8">
    <source>
        <dbReference type="ARBA" id="ARBA00022660"/>
    </source>
</evidence>
<evidence type="ECO:0000256" key="5">
    <source>
        <dbReference type="ARBA" id="ARBA00011261"/>
    </source>
</evidence>
<evidence type="ECO:0000256" key="13">
    <source>
        <dbReference type="ARBA" id="ARBA00023157"/>
    </source>
</evidence>
<comment type="function">
    <text evidence="1">Accessory subunit of the mitochondrial membrane respiratory chain NADH dehydrogenase (Complex I), that is believed not to be involved in catalysis. Complex I functions in the transfer of electrons from NADH to the respiratory chain. The immediate electron acceptor for the enzyme is believed to be ubiquinone.</text>
</comment>
<dbReference type="InterPro" id="IPR019342">
    <property type="entry name" value="NADH_UbQ_OxRdtase_FeS-su5"/>
</dbReference>
<keyword evidence="7" id="KW-0813">Transport</keyword>
<dbReference type="Proteomes" id="UP000239156">
    <property type="component" value="Unassembled WGS sequence"/>
</dbReference>
<feature type="non-terminal residue" evidence="17">
    <location>
        <position position="1"/>
    </location>
</feature>
<evidence type="ECO:0000313" key="17">
    <source>
        <dbReference type="EMBL" id="POW15290.1"/>
    </source>
</evidence>
<protein>
    <recommendedName>
        <fullName evidence="6">NADH dehydrogenase [ubiquinone] iron-sulfur protein 5</fullName>
    </recommendedName>
    <alternativeName>
        <fullName evidence="14">Complex I-15 kDa</fullName>
    </alternativeName>
    <alternativeName>
        <fullName evidence="15">NADH-ubiquinone oxidoreductase 15 kDa subunit</fullName>
    </alternativeName>
</protein>
<evidence type="ECO:0000256" key="6">
    <source>
        <dbReference type="ARBA" id="ARBA00013482"/>
    </source>
</evidence>
<evidence type="ECO:0000256" key="1">
    <source>
        <dbReference type="ARBA" id="ARBA00003195"/>
    </source>
</evidence>
<evidence type="ECO:0000256" key="3">
    <source>
        <dbReference type="ARBA" id="ARBA00004637"/>
    </source>
</evidence>
<evidence type="ECO:0000256" key="11">
    <source>
        <dbReference type="ARBA" id="ARBA00023128"/>
    </source>
</evidence>
<dbReference type="VEuPathDB" id="FungiDB:PSHT_03528"/>
<evidence type="ECO:0000313" key="18">
    <source>
        <dbReference type="Proteomes" id="UP000239156"/>
    </source>
</evidence>
<evidence type="ECO:0000256" key="10">
    <source>
        <dbReference type="ARBA" id="ARBA00022982"/>
    </source>
</evidence>
<dbReference type="AlphaFoldDB" id="A0A2S4W0J6"/>
<keyword evidence="13" id="KW-1015">Disulfide bond</keyword>
<name>A0A2S4W0J6_9BASI</name>
<comment type="caution">
    <text evidence="17">The sequence shown here is derived from an EMBL/GenBank/DDBJ whole genome shotgun (WGS) entry which is preliminary data.</text>
</comment>
<evidence type="ECO:0000256" key="15">
    <source>
        <dbReference type="ARBA" id="ARBA00032739"/>
    </source>
</evidence>
<evidence type="ECO:0000256" key="7">
    <source>
        <dbReference type="ARBA" id="ARBA00022448"/>
    </source>
</evidence>
<dbReference type="GO" id="GO:0005758">
    <property type="term" value="C:mitochondrial intermembrane space"/>
    <property type="evidence" value="ECO:0007669"/>
    <property type="project" value="UniProtKB-SubCell"/>
</dbReference>
<evidence type="ECO:0000256" key="9">
    <source>
        <dbReference type="ARBA" id="ARBA00022792"/>
    </source>
</evidence>
<comment type="similarity">
    <text evidence="4">Belongs to the complex I NDUFS5 subunit family.</text>
</comment>
<organism evidence="17 18">
    <name type="scientific">Puccinia striiformis</name>
    <dbReference type="NCBI Taxonomy" id="27350"/>
    <lineage>
        <taxon>Eukaryota</taxon>
        <taxon>Fungi</taxon>
        <taxon>Dikarya</taxon>
        <taxon>Basidiomycota</taxon>
        <taxon>Pucciniomycotina</taxon>
        <taxon>Pucciniomycetes</taxon>
        <taxon>Pucciniales</taxon>
        <taxon>Pucciniaceae</taxon>
        <taxon>Puccinia</taxon>
    </lineage>
</organism>
<keyword evidence="9" id="KW-0999">Mitochondrion inner membrane</keyword>
<keyword evidence="8" id="KW-0679">Respiratory chain</keyword>
<comment type="subcellular location">
    <subcellularLocation>
        <location evidence="3">Mitochondrion inner membrane</location>
        <topology evidence="3">Peripheral membrane protein</topology>
    </subcellularLocation>
    <subcellularLocation>
        <location evidence="2">Mitochondrion intermembrane space</location>
    </subcellularLocation>
</comment>
<dbReference type="VEuPathDB" id="FungiDB:PSTT_02254"/>
<dbReference type="GO" id="GO:0032981">
    <property type="term" value="P:mitochondrial respiratory chain complex I assembly"/>
    <property type="evidence" value="ECO:0007669"/>
    <property type="project" value="TreeGrafter"/>
</dbReference>
<reference evidence="17" key="1">
    <citation type="submission" date="2017-12" db="EMBL/GenBank/DDBJ databases">
        <title>Gene loss provides genomic basis for host adaptation in cereal stripe rust fungi.</title>
        <authorList>
            <person name="Xia C."/>
        </authorList>
    </citation>
    <scope>NUCLEOTIDE SEQUENCE [LARGE SCALE GENOMIC DNA]</scope>
    <source>
        <strain evidence="17">93-210</strain>
    </source>
</reference>
<comment type="subunit">
    <text evidence="5">Mammalian complex I is composed of 45 different subunits. This is a component of the iron-sulfur (IP) fragment of the enzyme.</text>
</comment>
<evidence type="ECO:0000256" key="2">
    <source>
        <dbReference type="ARBA" id="ARBA00004569"/>
    </source>
</evidence>
<dbReference type="EMBL" id="PKSL01000013">
    <property type="protein sequence ID" value="POW15290.1"/>
    <property type="molecule type" value="Genomic_DNA"/>
</dbReference>
<keyword evidence="11" id="KW-0496">Mitochondrion</keyword>
<evidence type="ECO:0000256" key="12">
    <source>
        <dbReference type="ARBA" id="ARBA00023136"/>
    </source>
</evidence>
<feature type="compositionally biased region" description="Basic residues" evidence="16">
    <location>
        <begin position="90"/>
        <end position="102"/>
    </location>
</feature>
<keyword evidence="12" id="KW-0472">Membrane</keyword>
<evidence type="ECO:0000256" key="16">
    <source>
        <dbReference type="SAM" id="MobiDB-lite"/>
    </source>
</evidence>
<keyword evidence="18" id="KW-1185">Reference proteome</keyword>
<dbReference type="GO" id="GO:0005743">
    <property type="term" value="C:mitochondrial inner membrane"/>
    <property type="evidence" value="ECO:0007669"/>
    <property type="project" value="UniProtKB-SubCell"/>
</dbReference>
<evidence type="ECO:0000256" key="4">
    <source>
        <dbReference type="ARBA" id="ARBA00007372"/>
    </source>
</evidence>
<gene>
    <name evidence="17" type="ORF">PSTT_02254</name>
</gene>
<accession>A0A2S4W0J6</accession>
<dbReference type="PANTHER" id="PTHR15224">
    <property type="entry name" value="NADH DEHYDROGENASE [UBIQUINONE] IRON-SULFUR PROTEIN 5"/>
    <property type="match status" value="1"/>
</dbReference>
<proteinExistence type="inferred from homology"/>
<keyword evidence="10" id="KW-0249">Electron transport</keyword>
<sequence>HSEFEKCYAGADFPKDCRPQVEDYYECLAHQKDIAQAKTLQKKTLLRKQAQQLEKEKLDKNVTQSGMISFGLSSQAQAKEAQKNLTAPLVRKKYPSSTSHHF</sequence>
<dbReference type="PANTHER" id="PTHR15224:SF1">
    <property type="entry name" value="NADH DEHYDROGENASE [UBIQUINONE] IRON-SULFUR PROTEIN 5"/>
    <property type="match status" value="1"/>
</dbReference>